<feature type="binding site" evidence="8">
    <location>
        <position position="187"/>
    </location>
    <ligand>
        <name>Zn(2+)</name>
        <dbReference type="ChEBI" id="CHEBI:29105"/>
    </ligand>
</feature>
<sequence length="201" mass="21722">MAERLLTAIAGPMFSGKTEEVVRQTTRAEIAGKQVQVFKPLIDNRYGALATVKSHSGSEHSAIPVQTAVDILEHMESGTNLVVIDEIQFFGPEIVSVIETLLERGTDVVIAGLPLDFRGEVFGQMGTLLAKADRAVHLTAVCDYSEDGGICGREATRTQRLIDGSPADYNDPIVLIGGRNEGYVARCPTHHVVPGKPEREL</sequence>
<keyword evidence="5 8" id="KW-0547">Nucleotide-binding</keyword>
<evidence type="ECO:0000256" key="6">
    <source>
        <dbReference type="ARBA" id="ARBA00022777"/>
    </source>
</evidence>
<evidence type="ECO:0000313" key="13">
    <source>
        <dbReference type="EMBL" id="OGM62890.1"/>
    </source>
</evidence>
<evidence type="ECO:0000256" key="2">
    <source>
        <dbReference type="ARBA" id="ARBA00012118"/>
    </source>
</evidence>
<organism evidence="13 14">
    <name type="scientific">Candidatus Woesebacteria bacterium RIFCSPLOWO2_01_FULL_39_21</name>
    <dbReference type="NCBI Taxonomy" id="1802519"/>
    <lineage>
        <taxon>Bacteria</taxon>
        <taxon>Candidatus Woeseibacteriota</taxon>
    </lineage>
</organism>
<comment type="catalytic activity">
    <reaction evidence="8 11">
        <text>thymidine + ATP = dTMP + ADP + H(+)</text>
        <dbReference type="Rhea" id="RHEA:19129"/>
        <dbReference type="ChEBI" id="CHEBI:15378"/>
        <dbReference type="ChEBI" id="CHEBI:17748"/>
        <dbReference type="ChEBI" id="CHEBI:30616"/>
        <dbReference type="ChEBI" id="CHEBI:63528"/>
        <dbReference type="ChEBI" id="CHEBI:456216"/>
        <dbReference type="EC" id="2.7.1.21"/>
    </reaction>
</comment>
<evidence type="ECO:0000256" key="5">
    <source>
        <dbReference type="ARBA" id="ARBA00022741"/>
    </source>
</evidence>
<protein>
    <recommendedName>
        <fullName evidence="2 8">Thymidine kinase</fullName>
        <ecNumber evidence="2 8">2.7.1.21</ecNumber>
    </recommendedName>
</protein>
<dbReference type="NCBIfam" id="NF003296">
    <property type="entry name" value="PRK04296.1-1"/>
    <property type="match status" value="1"/>
</dbReference>
<dbReference type="PIRSF" id="PIRSF035805">
    <property type="entry name" value="TK_cell"/>
    <property type="match status" value="1"/>
</dbReference>
<gene>
    <name evidence="8" type="primary">tdk</name>
    <name evidence="13" type="ORF">A2961_03385</name>
</gene>
<evidence type="ECO:0000256" key="1">
    <source>
        <dbReference type="ARBA" id="ARBA00007587"/>
    </source>
</evidence>
<comment type="subcellular location">
    <subcellularLocation>
        <location evidence="8">Cytoplasm</location>
    </subcellularLocation>
</comment>
<evidence type="ECO:0000313" key="14">
    <source>
        <dbReference type="Proteomes" id="UP000177082"/>
    </source>
</evidence>
<reference evidence="13 14" key="1">
    <citation type="journal article" date="2016" name="Nat. Commun.">
        <title>Thousands of microbial genomes shed light on interconnected biogeochemical processes in an aquifer system.</title>
        <authorList>
            <person name="Anantharaman K."/>
            <person name="Brown C.T."/>
            <person name="Hug L.A."/>
            <person name="Sharon I."/>
            <person name="Castelle C.J."/>
            <person name="Probst A.J."/>
            <person name="Thomas B.C."/>
            <person name="Singh A."/>
            <person name="Wilkins M.J."/>
            <person name="Karaoz U."/>
            <person name="Brodie E.L."/>
            <person name="Williams K.H."/>
            <person name="Hubbard S.S."/>
            <person name="Banfield J.F."/>
        </authorList>
    </citation>
    <scope>NUCLEOTIDE SEQUENCE [LARGE SCALE GENOMIC DNA]</scope>
</reference>
<dbReference type="InterPro" id="IPR001267">
    <property type="entry name" value="Thymidine_kinase"/>
</dbReference>
<dbReference type="STRING" id="1802519.A2961_03385"/>
<proteinExistence type="inferred from homology"/>
<dbReference type="GO" id="GO:0005829">
    <property type="term" value="C:cytosol"/>
    <property type="evidence" value="ECO:0007669"/>
    <property type="project" value="TreeGrafter"/>
</dbReference>
<evidence type="ECO:0000256" key="11">
    <source>
        <dbReference type="RuleBase" id="RU000544"/>
    </source>
</evidence>
<dbReference type="HAMAP" id="MF_00124">
    <property type="entry name" value="Thymidine_kinase"/>
    <property type="match status" value="1"/>
</dbReference>
<dbReference type="Pfam" id="PF00265">
    <property type="entry name" value="TK"/>
    <property type="match status" value="1"/>
</dbReference>
<accession>A0A1F8BG14</accession>
<feature type="binding site" evidence="8">
    <location>
        <position position="190"/>
    </location>
    <ligand>
        <name>Zn(2+)</name>
        <dbReference type="ChEBI" id="CHEBI:29105"/>
    </ligand>
</feature>
<evidence type="ECO:0000256" key="4">
    <source>
        <dbReference type="ARBA" id="ARBA00022679"/>
    </source>
</evidence>
<comment type="similarity">
    <text evidence="1 8 12">Belongs to the thymidine kinase family.</text>
</comment>
<feature type="active site" description="Proton acceptor" evidence="8 9">
    <location>
        <position position="86"/>
    </location>
</feature>
<feature type="binding site" evidence="8">
    <location>
        <begin position="85"/>
        <end position="88"/>
    </location>
    <ligand>
        <name>ATP</name>
        <dbReference type="ChEBI" id="CHEBI:30616"/>
    </ligand>
</feature>
<dbReference type="Proteomes" id="UP000177082">
    <property type="component" value="Unassembled WGS sequence"/>
</dbReference>
<evidence type="ECO:0000256" key="12">
    <source>
        <dbReference type="RuleBase" id="RU004165"/>
    </source>
</evidence>
<keyword evidence="8" id="KW-0862">Zinc</keyword>
<dbReference type="SUPFAM" id="SSF52540">
    <property type="entry name" value="P-loop containing nucleoside triphosphate hydrolases"/>
    <property type="match status" value="1"/>
</dbReference>
<feature type="binding site" evidence="8">
    <location>
        <position position="151"/>
    </location>
    <ligand>
        <name>Zn(2+)</name>
        <dbReference type="ChEBI" id="CHEBI:29105"/>
    </ligand>
</feature>
<evidence type="ECO:0000256" key="9">
    <source>
        <dbReference type="PIRSR" id="PIRSR035805-1"/>
    </source>
</evidence>
<keyword evidence="3 8" id="KW-0237">DNA synthesis</keyword>
<dbReference type="InterPro" id="IPR027417">
    <property type="entry name" value="P-loop_NTPase"/>
</dbReference>
<dbReference type="Gene3D" id="3.40.50.300">
    <property type="entry name" value="P-loop containing nucleotide triphosphate hydrolases"/>
    <property type="match status" value="1"/>
</dbReference>
<feature type="binding site" evidence="8">
    <location>
        <position position="142"/>
    </location>
    <ligand>
        <name>Zn(2+)</name>
        <dbReference type="ChEBI" id="CHEBI:29105"/>
    </ligand>
</feature>
<keyword evidence="6 8" id="KW-0418">Kinase</keyword>
<dbReference type="PANTHER" id="PTHR11441">
    <property type="entry name" value="THYMIDINE KINASE"/>
    <property type="match status" value="1"/>
</dbReference>
<dbReference type="GO" id="GO:0071897">
    <property type="term" value="P:DNA biosynthetic process"/>
    <property type="evidence" value="ECO:0007669"/>
    <property type="project" value="UniProtKB-KW"/>
</dbReference>
<keyword evidence="8" id="KW-0479">Metal-binding</keyword>
<dbReference type="SUPFAM" id="SSF57716">
    <property type="entry name" value="Glucocorticoid receptor-like (DNA-binding domain)"/>
    <property type="match status" value="1"/>
</dbReference>
<keyword evidence="8" id="KW-0963">Cytoplasm</keyword>
<dbReference type="EC" id="2.7.1.21" evidence="2 8"/>
<dbReference type="GO" id="GO:0005524">
    <property type="term" value="F:ATP binding"/>
    <property type="evidence" value="ECO:0007669"/>
    <property type="project" value="UniProtKB-UniRule"/>
</dbReference>
<feature type="binding site" evidence="10">
    <location>
        <begin position="174"/>
        <end position="177"/>
    </location>
    <ligand>
        <name>substrate</name>
    </ligand>
</feature>
<comment type="subunit">
    <text evidence="8">Homotetramer.</text>
</comment>
<comment type="caution">
    <text evidence="13">The sequence shown here is derived from an EMBL/GenBank/DDBJ whole genome shotgun (WGS) entry which is preliminary data.</text>
</comment>
<evidence type="ECO:0000256" key="3">
    <source>
        <dbReference type="ARBA" id="ARBA00022634"/>
    </source>
</evidence>
<dbReference type="GO" id="GO:0004797">
    <property type="term" value="F:thymidine kinase activity"/>
    <property type="evidence" value="ECO:0007669"/>
    <property type="project" value="UniProtKB-UniRule"/>
</dbReference>
<feature type="binding site" evidence="10">
    <location>
        <position position="183"/>
    </location>
    <ligand>
        <name>substrate</name>
    </ligand>
</feature>
<name>A0A1F8BG14_9BACT</name>
<feature type="binding site" evidence="8">
    <location>
        <begin position="11"/>
        <end position="18"/>
    </location>
    <ligand>
        <name>ATP</name>
        <dbReference type="ChEBI" id="CHEBI:30616"/>
    </ligand>
</feature>
<dbReference type="EMBL" id="MGHF01000023">
    <property type="protein sequence ID" value="OGM62890.1"/>
    <property type="molecule type" value="Genomic_DNA"/>
</dbReference>
<keyword evidence="7 8" id="KW-0067">ATP-binding</keyword>
<dbReference type="GO" id="GO:0008270">
    <property type="term" value="F:zinc ion binding"/>
    <property type="evidence" value="ECO:0007669"/>
    <property type="project" value="UniProtKB-UniRule"/>
</dbReference>
<dbReference type="GO" id="GO:0046104">
    <property type="term" value="P:thymidine metabolic process"/>
    <property type="evidence" value="ECO:0007669"/>
    <property type="project" value="TreeGrafter"/>
</dbReference>
<dbReference type="PANTHER" id="PTHR11441:SF0">
    <property type="entry name" value="THYMIDINE KINASE, CYTOSOLIC"/>
    <property type="match status" value="1"/>
</dbReference>
<dbReference type="Gene3D" id="3.30.60.20">
    <property type="match status" value="1"/>
</dbReference>
<evidence type="ECO:0000256" key="10">
    <source>
        <dbReference type="PIRSR" id="PIRSR035805-2"/>
    </source>
</evidence>
<dbReference type="AlphaFoldDB" id="A0A1F8BG14"/>
<evidence type="ECO:0000256" key="7">
    <source>
        <dbReference type="ARBA" id="ARBA00022840"/>
    </source>
</evidence>
<evidence type="ECO:0000256" key="8">
    <source>
        <dbReference type="HAMAP-Rule" id="MF_00124"/>
    </source>
</evidence>
<keyword evidence="4 8" id="KW-0808">Transferase</keyword>